<comment type="caution">
    <text evidence="3">The sequence shown here is derived from an EMBL/GenBank/DDBJ whole genome shotgun (WGS) entry which is preliminary data.</text>
</comment>
<dbReference type="Proteomes" id="UP000521868">
    <property type="component" value="Unassembled WGS sequence"/>
</dbReference>
<reference evidence="3 4" key="1">
    <citation type="journal article" date="2020" name="Nature">
        <title>Bacterial chemolithoautotrophy via manganese oxidation.</title>
        <authorList>
            <person name="Yu H."/>
            <person name="Leadbetter J.R."/>
        </authorList>
    </citation>
    <scope>NUCLEOTIDE SEQUENCE [LARGE SCALE GENOMIC DNA]</scope>
    <source>
        <strain evidence="3 4">RBP-1</strain>
    </source>
</reference>
<dbReference type="EMBL" id="VTOX01000012">
    <property type="protein sequence ID" value="NKE68702.1"/>
    <property type="molecule type" value="Genomic_DNA"/>
</dbReference>
<keyword evidence="4" id="KW-1185">Reference proteome</keyword>
<feature type="chain" id="PRO_5031066770" evidence="2">
    <location>
        <begin position="22"/>
        <end position="734"/>
    </location>
</feature>
<feature type="compositionally biased region" description="Low complexity" evidence="1">
    <location>
        <begin position="279"/>
        <end position="290"/>
    </location>
</feature>
<dbReference type="InterPro" id="IPR010344">
    <property type="entry name" value="YbjH"/>
</dbReference>
<protein>
    <submittedName>
        <fullName evidence="3">YjbH domain-containing protein</fullName>
    </submittedName>
</protein>
<gene>
    <name evidence="3" type="ORF">RAMLITH_23045</name>
</gene>
<name>A0A7X6DK78_9BURK</name>
<evidence type="ECO:0000313" key="4">
    <source>
        <dbReference type="Proteomes" id="UP000521868"/>
    </source>
</evidence>
<dbReference type="AlphaFoldDB" id="A0A7X6DK78"/>
<organism evidence="3 4">
    <name type="scientific">Ramlibacter lithotrophicus</name>
    <dbReference type="NCBI Taxonomy" id="2606681"/>
    <lineage>
        <taxon>Bacteria</taxon>
        <taxon>Pseudomonadati</taxon>
        <taxon>Pseudomonadota</taxon>
        <taxon>Betaproteobacteria</taxon>
        <taxon>Burkholderiales</taxon>
        <taxon>Comamonadaceae</taxon>
        <taxon>Ramlibacter</taxon>
    </lineage>
</organism>
<keyword evidence="2" id="KW-0732">Signal</keyword>
<dbReference type="Pfam" id="PF06082">
    <property type="entry name" value="YjbH"/>
    <property type="match status" value="1"/>
</dbReference>
<accession>A0A7X6DK78</accession>
<evidence type="ECO:0000313" key="3">
    <source>
        <dbReference type="EMBL" id="NKE68702.1"/>
    </source>
</evidence>
<sequence>MMRFPTTLTAAVLAMWSAAAAAQVTTLTQAGYTGLGITPNAHLLDWGRAEATYDRQLPGLARATGHNFVFGFGLLPNLEISGRLATNSIHRNCFTEGCGTRDLSASGKFAIGLDAANRFHIAAGATDLGGAATNFRTYYGVLTYHEGPFEASAGVARRSGARATAMSPLHGPFAAAAWQPLPWVRGQIEYADGNAWAGVRLFAPDSWLPEGWKAYVGSNHRLNDNNLTRRAWLSAGLSIPLYKVPALPGAGAKGPLPALTGAQRPLPAYEARALPPSQATTPGHATTTPAVPSPVPPMPPTDTDLERLASALQDKGLEDISVGRMPDGSIAVRANNGTYNWNSVDALGVALGAVARTLADTRTAYRLILTQRQTPLVAVTGQSDCLRDWIANEGAACAAGQLSTPGTGALEPLHDGVAWIVRNRQPAWQRLRVTVGPVLQTSIGTEFGALDYSAGVNIGLQLPLWDGASVEWRRNVPLAQSRDYEADGVFGTWRIRSETERLALTQTLRLPMERWLAPGGDVKARRWGLAGVTAQASVGRFGSHFDGLHGAVRWEPGEGRHRLTAETGWMRNDRFDSGLPNVGPRTARPLLASYRYNVAPTRTWLEASAGQFFYNDRGIQLGLRQWFSDVSVRAYYKRTSFEGAPTRQFVGLELSVPIGPRREATVGRHLQVGGTPRFAHAKETLVRDPSKNNAVRPGFGLPAPAPSLDATFNSDRAGLVYFEDNIRRIRDAAR</sequence>
<proteinExistence type="predicted"/>
<feature type="region of interest" description="Disordered" evidence="1">
    <location>
        <begin position="274"/>
        <end position="297"/>
    </location>
</feature>
<evidence type="ECO:0000256" key="2">
    <source>
        <dbReference type="SAM" id="SignalP"/>
    </source>
</evidence>
<feature type="signal peptide" evidence="2">
    <location>
        <begin position="1"/>
        <end position="21"/>
    </location>
</feature>
<evidence type="ECO:0000256" key="1">
    <source>
        <dbReference type="SAM" id="MobiDB-lite"/>
    </source>
</evidence>